<dbReference type="PROSITE" id="PS00622">
    <property type="entry name" value="HTH_LUXR_1"/>
    <property type="match status" value="1"/>
</dbReference>
<dbReference type="PANTHER" id="PTHR44688">
    <property type="entry name" value="DNA-BINDING TRANSCRIPTIONAL ACTIVATOR DEVR_DOSR"/>
    <property type="match status" value="1"/>
</dbReference>
<dbReference type="CDD" id="cd06170">
    <property type="entry name" value="LuxR_C_like"/>
    <property type="match status" value="1"/>
</dbReference>
<evidence type="ECO:0000256" key="2">
    <source>
        <dbReference type="ARBA" id="ARBA00023125"/>
    </source>
</evidence>
<dbReference type="Gene3D" id="1.10.10.10">
    <property type="entry name" value="Winged helix-like DNA-binding domain superfamily/Winged helix DNA-binding domain"/>
    <property type="match status" value="1"/>
</dbReference>
<dbReference type="PROSITE" id="PS50043">
    <property type="entry name" value="HTH_LUXR_2"/>
    <property type="match status" value="1"/>
</dbReference>
<evidence type="ECO:0000259" key="4">
    <source>
        <dbReference type="PROSITE" id="PS50043"/>
    </source>
</evidence>
<keyword evidence="6" id="KW-1185">Reference proteome</keyword>
<reference evidence="5 6" key="1">
    <citation type="submission" date="2024-09" db="EMBL/GenBank/DDBJ databases">
        <authorList>
            <person name="Sun Q."/>
            <person name="Mori K."/>
        </authorList>
    </citation>
    <scope>NUCLEOTIDE SEQUENCE [LARGE SCALE GENOMIC DNA]</scope>
    <source>
        <strain evidence="5 6">JCM 12763</strain>
    </source>
</reference>
<evidence type="ECO:0000256" key="3">
    <source>
        <dbReference type="ARBA" id="ARBA00023163"/>
    </source>
</evidence>
<sequence>MGSRGVTGHDIGLLKEILDLARPGGHPPGRETVGQVLRRIEQLIGSDWVNFQDMNVGPRFRRSWVQFVSHGDEGAVWGPELVEIDDDPAVEVLSHYWWQLDCSLVDRTGRPSVSACCLSLGERTWANHPANTEYGHGVDELLLAYPHGGPGGSLRILAGREEGRPFGERELVLMELLLPHLKPLLAASLEHEVAPELRVVPERRPLTERQREILRLVATGMSNRQVGRQLGLSENTVRKHLENAYARVGAQSRTEAIAWLRDLEAAAG</sequence>
<dbReference type="SMART" id="SM00421">
    <property type="entry name" value="HTH_LUXR"/>
    <property type="match status" value="1"/>
</dbReference>
<dbReference type="EMBL" id="JBHMAX010000017">
    <property type="protein sequence ID" value="MFB9732235.1"/>
    <property type="molecule type" value="Genomic_DNA"/>
</dbReference>
<keyword evidence="3" id="KW-0804">Transcription</keyword>
<dbReference type="InterPro" id="IPR000792">
    <property type="entry name" value="Tscrpt_reg_LuxR_C"/>
</dbReference>
<dbReference type="PRINTS" id="PR00038">
    <property type="entry name" value="HTHLUXR"/>
</dbReference>
<dbReference type="InterPro" id="IPR016032">
    <property type="entry name" value="Sig_transdc_resp-reg_C-effctor"/>
</dbReference>
<keyword evidence="1" id="KW-0805">Transcription regulation</keyword>
<protein>
    <submittedName>
        <fullName evidence="5">Response regulator transcription factor</fullName>
    </submittedName>
</protein>
<dbReference type="PANTHER" id="PTHR44688:SF16">
    <property type="entry name" value="DNA-BINDING TRANSCRIPTIONAL ACTIVATOR DEVR_DOSR"/>
    <property type="match status" value="1"/>
</dbReference>
<proteinExistence type="predicted"/>
<gene>
    <name evidence="5" type="ORF">ACFFN0_09280</name>
</gene>
<dbReference type="RefSeq" id="WP_181409549.1">
    <property type="nucleotide sequence ID" value="NZ_JBHMAX010000017.1"/>
</dbReference>
<dbReference type="SUPFAM" id="SSF46894">
    <property type="entry name" value="C-terminal effector domain of the bipartite response regulators"/>
    <property type="match status" value="1"/>
</dbReference>
<evidence type="ECO:0000313" key="5">
    <source>
        <dbReference type="EMBL" id="MFB9732235.1"/>
    </source>
</evidence>
<dbReference type="InterPro" id="IPR036388">
    <property type="entry name" value="WH-like_DNA-bd_sf"/>
</dbReference>
<dbReference type="Pfam" id="PF00196">
    <property type="entry name" value="GerE"/>
    <property type="match status" value="1"/>
</dbReference>
<name>A0ABV5V366_9MICO</name>
<accession>A0ABV5V366</accession>
<organism evidence="5 6">
    <name type="scientific">Ornithinimicrobium kibberense</name>
    <dbReference type="NCBI Taxonomy" id="282060"/>
    <lineage>
        <taxon>Bacteria</taxon>
        <taxon>Bacillati</taxon>
        <taxon>Actinomycetota</taxon>
        <taxon>Actinomycetes</taxon>
        <taxon>Micrococcales</taxon>
        <taxon>Ornithinimicrobiaceae</taxon>
        <taxon>Ornithinimicrobium</taxon>
    </lineage>
</organism>
<evidence type="ECO:0000313" key="6">
    <source>
        <dbReference type="Proteomes" id="UP001589613"/>
    </source>
</evidence>
<feature type="domain" description="HTH luxR-type" evidence="4">
    <location>
        <begin position="199"/>
        <end position="264"/>
    </location>
</feature>
<comment type="caution">
    <text evidence="5">The sequence shown here is derived from an EMBL/GenBank/DDBJ whole genome shotgun (WGS) entry which is preliminary data.</text>
</comment>
<evidence type="ECO:0000256" key="1">
    <source>
        <dbReference type="ARBA" id="ARBA00023015"/>
    </source>
</evidence>
<keyword evidence="2" id="KW-0238">DNA-binding</keyword>
<dbReference type="Proteomes" id="UP001589613">
    <property type="component" value="Unassembled WGS sequence"/>
</dbReference>